<dbReference type="Proteomes" id="UP000422736">
    <property type="component" value="Chromosome 6"/>
</dbReference>
<dbReference type="SUPFAM" id="SSF158694">
    <property type="entry name" value="UraD-Like"/>
    <property type="match status" value="1"/>
</dbReference>
<dbReference type="PANTHER" id="PTHR37987:SF1">
    <property type="entry name" value="OXO-4-HYDROXY-4-CARBOXY-5-UREIDOIMIDAZOLINE DECARBOXYLASE DOMAIN-CONTAINING PROTEIN"/>
    <property type="match status" value="1"/>
</dbReference>
<name>A0ABX6EXI7_KLUMA</name>
<proteinExistence type="predicted"/>
<gene>
    <name evidence="4" type="primary">allB1</name>
    <name evidence="4" type="ORF">FIM1_3785</name>
</gene>
<dbReference type="InterPro" id="IPR018020">
    <property type="entry name" value="OHCU_decarboxylase"/>
</dbReference>
<feature type="region of interest" description="Disordered" evidence="2">
    <location>
        <begin position="95"/>
        <end position="116"/>
    </location>
</feature>
<accession>A0ABX6EXI7</accession>
<dbReference type="InterPro" id="IPR036778">
    <property type="entry name" value="OHCU_decarboxylase_sf"/>
</dbReference>
<organism evidence="4 5">
    <name type="scientific">Kluyveromyces marxianus</name>
    <name type="common">Yeast</name>
    <name type="synonym">Candida kefyr</name>
    <dbReference type="NCBI Taxonomy" id="4911"/>
    <lineage>
        <taxon>Eukaryota</taxon>
        <taxon>Fungi</taxon>
        <taxon>Dikarya</taxon>
        <taxon>Ascomycota</taxon>
        <taxon>Saccharomycotina</taxon>
        <taxon>Saccharomycetes</taxon>
        <taxon>Saccharomycetales</taxon>
        <taxon>Saccharomycetaceae</taxon>
        <taxon>Kluyveromyces</taxon>
    </lineage>
</organism>
<sequence>MTRLPNFNDFLSLELPAQVDVLDVLFEHTDSLVWFTLQNKQFMSGRWSSYKEFLEAIRSRLQQVCDDTEKEGISSRGVDHLANIIGAHPRLGEPKAKLSEHSKREQSKLTGTGNNSPDVLAKLKQLNDKYESTYEGLKFVVFVNGRSYEQISKVMEQRINSGNTWFQECRLAVDEMVDIALDRLDKCSEMKGKI</sequence>
<evidence type="ECO:0000259" key="3">
    <source>
        <dbReference type="Pfam" id="PF09349"/>
    </source>
</evidence>
<reference evidence="4 5" key="1">
    <citation type="submission" date="2016-03" db="EMBL/GenBank/DDBJ databases">
        <title>How can Kluyveromyces marxianus grow so fast - potential evolutionary course in Saccharomyces Complex revealed by comparative genomics.</title>
        <authorList>
            <person name="Mo W."/>
            <person name="Lu W."/>
            <person name="Yang X."/>
            <person name="Qi J."/>
            <person name="Lv H."/>
        </authorList>
    </citation>
    <scope>NUCLEOTIDE SEQUENCE [LARGE SCALE GENOMIC DNA]</scope>
    <source>
        <strain evidence="4 5">FIM1</strain>
    </source>
</reference>
<dbReference type="Pfam" id="PF09349">
    <property type="entry name" value="OHCU_decarbox"/>
    <property type="match status" value="1"/>
</dbReference>
<dbReference type="PANTHER" id="PTHR37987">
    <property type="entry name" value="CHROMOSOME 9, WHOLE GENOME SHOTGUN SEQUENCE"/>
    <property type="match status" value="1"/>
</dbReference>
<dbReference type="Gene3D" id="1.10.3330.10">
    <property type="entry name" value="Oxo-4-hydroxy-4-carboxy-5-ureidoimidazoline decarboxylase"/>
    <property type="match status" value="1"/>
</dbReference>
<feature type="compositionally biased region" description="Basic and acidic residues" evidence="2">
    <location>
        <begin position="95"/>
        <end position="107"/>
    </location>
</feature>
<evidence type="ECO:0000313" key="4">
    <source>
        <dbReference type="EMBL" id="QGN17055.1"/>
    </source>
</evidence>
<dbReference type="EMBL" id="CP015059">
    <property type="protein sequence ID" value="QGN17055.1"/>
    <property type="molecule type" value="Genomic_DNA"/>
</dbReference>
<evidence type="ECO:0000256" key="2">
    <source>
        <dbReference type="SAM" id="MobiDB-lite"/>
    </source>
</evidence>
<keyword evidence="1" id="KW-0659">Purine metabolism</keyword>
<protein>
    <submittedName>
        <fullName evidence="4">Allantoinase 1</fullName>
    </submittedName>
</protein>
<evidence type="ECO:0000313" key="5">
    <source>
        <dbReference type="Proteomes" id="UP000422736"/>
    </source>
</evidence>
<reference evidence="4 5" key="2">
    <citation type="submission" date="2019-11" db="EMBL/GenBank/DDBJ databases">
        <authorList>
            <person name="Lu H."/>
        </authorList>
    </citation>
    <scope>NUCLEOTIDE SEQUENCE [LARGE SCALE GENOMIC DNA]</scope>
    <source>
        <strain evidence="4 5">FIM1</strain>
    </source>
</reference>
<keyword evidence="5" id="KW-1185">Reference proteome</keyword>
<evidence type="ECO:0000256" key="1">
    <source>
        <dbReference type="ARBA" id="ARBA00022631"/>
    </source>
</evidence>
<feature type="domain" description="Oxo-4-hydroxy-4-carboxy-5-ureidoimidazoline decarboxylase" evidence="3">
    <location>
        <begin position="15"/>
        <end position="185"/>
    </location>
</feature>